<dbReference type="InterPro" id="IPR051397">
    <property type="entry name" value="Zn-ADH-like_protein"/>
</dbReference>
<gene>
    <name evidence="2" type="primary">qor</name>
    <name evidence="2" type="ORF">GCM10017643_37340</name>
</gene>
<dbReference type="GO" id="GO:0016491">
    <property type="term" value="F:oxidoreductase activity"/>
    <property type="evidence" value="ECO:0007669"/>
    <property type="project" value="InterPro"/>
</dbReference>
<dbReference type="Proteomes" id="UP001143370">
    <property type="component" value="Unassembled WGS sequence"/>
</dbReference>
<protein>
    <submittedName>
        <fullName evidence="2">NADPH:quinone reductase</fullName>
    </submittedName>
</protein>
<reference evidence="2" key="1">
    <citation type="journal article" date="2014" name="Int. J. Syst. Evol. Microbiol.">
        <title>Complete genome sequence of Corynebacterium casei LMG S-19264T (=DSM 44701T), isolated from a smear-ripened cheese.</title>
        <authorList>
            <consortium name="US DOE Joint Genome Institute (JGI-PGF)"/>
            <person name="Walter F."/>
            <person name="Albersmeier A."/>
            <person name="Kalinowski J."/>
            <person name="Ruckert C."/>
        </authorList>
    </citation>
    <scope>NUCLEOTIDE SEQUENCE</scope>
    <source>
        <strain evidence="2">VKM B-2484</strain>
    </source>
</reference>
<dbReference type="SUPFAM" id="SSF51735">
    <property type="entry name" value="NAD(P)-binding Rossmann-fold domains"/>
    <property type="match status" value="1"/>
</dbReference>
<dbReference type="InterPro" id="IPR036291">
    <property type="entry name" value="NAD(P)-bd_dom_sf"/>
</dbReference>
<comment type="caution">
    <text evidence="2">The sequence shown here is derived from an EMBL/GenBank/DDBJ whole genome shotgun (WGS) entry which is preliminary data.</text>
</comment>
<evidence type="ECO:0000313" key="3">
    <source>
        <dbReference type="Proteomes" id="UP001143370"/>
    </source>
</evidence>
<accession>A0A9W6N0X0</accession>
<dbReference type="SUPFAM" id="SSF50129">
    <property type="entry name" value="GroES-like"/>
    <property type="match status" value="1"/>
</dbReference>
<organism evidence="2 3">
    <name type="scientific">Ancylobacter dichloromethanicus</name>
    <dbReference type="NCBI Taxonomy" id="518825"/>
    <lineage>
        <taxon>Bacteria</taxon>
        <taxon>Pseudomonadati</taxon>
        <taxon>Pseudomonadota</taxon>
        <taxon>Alphaproteobacteria</taxon>
        <taxon>Hyphomicrobiales</taxon>
        <taxon>Xanthobacteraceae</taxon>
        <taxon>Ancylobacter</taxon>
    </lineage>
</organism>
<keyword evidence="3" id="KW-1185">Reference proteome</keyword>
<sequence>MKAIQATQFGSPSVLTVVDLPDPTPGPGQIAIDVTHAAVGLIDLLFRQGQFKDVPGMAQPPFIPGLEVAGRVRALGDGVTGFVVGEKVVSMSAGAGTGGYASVYIAPVQGVVSIEGSNVDPALAVAMIPNVAMAHVALTLVAKLAEGESVLVHGALGGFSSAFPGISRQLGASRVVGTVRSGKLETAAHTKLPYDRIVDSAELPGALNGEKFDVIIDPVGGTVRSHSFALMKPGSRLIVAGNASGDWDHTVKTSNLWLGSMTVAGFNAGAFLPSHPDAIRPGLEAALKAVASGLCDVPVNVLPFSDAVTAHERMESRDLNGRIVLTPQ</sequence>
<dbReference type="InterPro" id="IPR011032">
    <property type="entry name" value="GroES-like_sf"/>
</dbReference>
<dbReference type="InterPro" id="IPR020843">
    <property type="entry name" value="ER"/>
</dbReference>
<evidence type="ECO:0000313" key="2">
    <source>
        <dbReference type="EMBL" id="GLK73616.1"/>
    </source>
</evidence>
<reference evidence="2" key="2">
    <citation type="submission" date="2023-01" db="EMBL/GenBank/DDBJ databases">
        <authorList>
            <person name="Sun Q."/>
            <person name="Evtushenko L."/>
        </authorList>
    </citation>
    <scope>NUCLEOTIDE SEQUENCE</scope>
    <source>
        <strain evidence="2">VKM B-2484</strain>
    </source>
</reference>
<dbReference type="Pfam" id="PF13602">
    <property type="entry name" value="ADH_zinc_N_2"/>
    <property type="match status" value="1"/>
</dbReference>
<dbReference type="InterPro" id="IPR013154">
    <property type="entry name" value="ADH-like_N"/>
</dbReference>
<dbReference type="EMBL" id="BSFJ01000029">
    <property type="protein sequence ID" value="GLK73616.1"/>
    <property type="molecule type" value="Genomic_DNA"/>
</dbReference>
<name>A0A9W6N0X0_9HYPH</name>
<dbReference type="Gene3D" id="3.40.50.720">
    <property type="entry name" value="NAD(P)-binding Rossmann-like Domain"/>
    <property type="match status" value="1"/>
</dbReference>
<dbReference type="Pfam" id="PF08240">
    <property type="entry name" value="ADH_N"/>
    <property type="match status" value="1"/>
</dbReference>
<feature type="domain" description="Enoyl reductase (ER)" evidence="1">
    <location>
        <begin position="10"/>
        <end position="325"/>
    </location>
</feature>
<dbReference type="SMART" id="SM00829">
    <property type="entry name" value="PKS_ER"/>
    <property type="match status" value="1"/>
</dbReference>
<proteinExistence type="predicted"/>
<dbReference type="RefSeq" id="WP_213376070.1">
    <property type="nucleotide sequence ID" value="NZ_BSFJ01000029.1"/>
</dbReference>
<evidence type="ECO:0000259" key="1">
    <source>
        <dbReference type="SMART" id="SM00829"/>
    </source>
</evidence>
<dbReference type="Gene3D" id="3.90.180.10">
    <property type="entry name" value="Medium-chain alcohol dehydrogenases, catalytic domain"/>
    <property type="match status" value="1"/>
</dbReference>
<dbReference type="PANTHER" id="PTHR43677:SF4">
    <property type="entry name" value="QUINONE OXIDOREDUCTASE-LIKE PROTEIN 2"/>
    <property type="match status" value="1"/>
</dbReference>
<dbReference type="PANTHER" id="PTHR43677">
    <property type="entry name" value="SHORT-CHAIN DEHYDROGENASE/REDUCTASE"/>
    <property type="match status" value="1"/>
</dbReference>
<dbReference type="AlphaFoldDB" id="A0A9W6N0X0"/>